<dbReference type="Proteomes" id="UP000320055">
    <property type="component" value="Unassembled WGS sequence"/>
</dbReference>
<protein>
    <submittedName>
        <fullName evidence="1">Uncharacterized protein</fullName>
    </submittedName>
</protein>
<proteinExistence type="predicted"/>
<dbReference type="AlphaFoldDB" id="A0A563VJ59"/>
<keyword evidence="2" id="KW-1185">Reference proteome</keyword>
<gene>
    <name evidence="1" type="ORF">H1P_1030020</name>
</gene>
<evidence type="ECO:0000313" key="2">
    <source>
        <dbReference type="Proteomes" id="UP000320055"/>
    </source>
</evidence>
<dbReference type="EMBL" id="CAACVJ010000006">
    <property type="protein sequence ID" value="VEP11421.1"/>
    <property type="molecule type" value="Genomic_DNA"/>
</dbReference>
<name>A0A563VJ59_9CYAN</name>
<evidence type="ECO:0000313" key="1">
    <source>
        <dbReference type="EMBL" id="VEP11421.1"/>
    </source>
</evidence>
<organism evidence="1 2">
    <name type="scientific">Hyella patelloides LEGE 07179</name>
    <dbReference type="NCBI Taxonomy" id="945734"/>
    <lineage>
        <taxon>Bacteria</taxon>
        <taxon>Bacillati</taxon>
        <taxon>Cyanobacteriota</taxon>
        <taxon>Cyanophyceae</taxon>
        <taxon>Pleurocapsales</taxon>
        <taxon>Hyellaceae</taxon>
        <taxon>Hyella</taxon>
    </lineage>
</organism>
<sequence length="81" mass="9606">MNQIKLLGCTTYQNLDNQWLIEIPTDHRKLLLQEHKNNKWLLISNGDPQMFLNTRQILQYIKKIQKNPLIFKTKEAAISSK</sequence>
<accession>A0A563VJ59</accession>
<reference evidence="1 2" key="1">
    <citation type="submission" date="2019-01" db="EMBL/GenBank/DDBJ databases">
        <authorList>
            <person name="Brito A."/>
        </authorList>
    </citation>
    <scope>NUCLEOTIDE SEQUENCE [LARGE SCALE GENOMIC DNA]</scope>
    <source>
        <strain evidence="1">1</strain>
    </source>
</reference>